<feature type="region of interest" description="Disordered" evidence="8">
    <location>
        <begin position="176"/>
        <end position="256"/>
    </location>
</feature>
<keyword evidence="4" id="KW-0805">Transcription regulation</keyword>
<reference evidence="10 11" key="1">
    <citation type="submission" date="2020-12" db="EMBL/GenBank/DDBJ databases">
        <title>Metabolic potential, ecology and presence of endohyphal bacteria is reflected in genomic diversity of Mucoromycotina.</title>
        <authorList>
            <person name="Muszewska A."/>
            <person name="Okrasinska A."/>
            <person name="Steczkiewicz K."/>
            <person name="Drgas O."/>
            <person name="Orlowska M."/>
            <person name="Perlinska-Lenart U."/>
            <person name="Aleksandrzak-Piekarczyk T."/>
            <person name="Szatraj K."/>
            <person name="Zielenkiewicz U."/>
            <person name="Pilsyk S."/>
            <person name="Malc E."/>
            <person name="Mieczkowski P."/>
            <person name="Kruszewska J.S."/>
            <person name="Biernat P."/>
            <person name="Pawlowska J."/>
        </authorList>
    </citation>
    <scope>NUCLEOTIDE SEQUENCE [LARGE SCALE GENOMIC DNA]</scope>
    <source>
        <strain evidence="10 11">CBS 142.35</strain>
    </source>
</reference>
<evidence type="ECO:0000313" key="10">
    <source>
        <dbReference type="EMBL" id="KAG2217888.1"/>
    </source>
</evidence>
<evidence type="ECO:0000256" key="3">
    <source>
        <dbReference type="ARBA" id="ARBA00022664"/>
    </source>
</evidence>
<dbReference type="Proteomes" id="UP000646827">
    <property type="component" value="Unassembled WGS sequence"/>
</dbReference>
<keyword evidence="6" id="KW-0508">mRNA splicing</keyword>
<name>A0A8H7RXZ9_9FUNG</name>
<feature type="compositionally biased region" description="Acidic residues" evidence="8">
    <location>
        <begin position="202"/>
        <end position="211"/>
    </location>
</feature>
<evidence type="ECO:0000259" key="9">
    <source>
        <dbReference type="Pfam" id="PF04696"/>
    </source>
</evidence>
<evidence type="ECO:0000256" key="4">
    <source>
        <dbReference type="ARBA" id="ARBA00023015"/>
    </source>
</evidence>
<accession>A0A8H7RXZ9</accession>
<dbReference type="GO" id="GO:0008380">
    <property type="term" value="P:RNA splicing"/>
    <property type="evidence" value="ECO:0007669"/>
    <property type="project" value="UniProtKB-KW"/>
</dbReference>
<dbReference type="Pfam" id="PF04696">
    <property type="entry name" value="Pinin_SDK_memA"/>
    <property type="match status" value="1"/>
</dbReference>
<evidence type="ECO:0000256" key="7">
    <source>
        <dbReference type="ARBA" id="ARBA00023242"/>
    </source>
</evidence>
<feature type="compositionally biased region" description="Basic and acidic residues" evidence="8">
    <location>
        <begin position="212"/>
        <end position="229"/>
    </location>
</feature>
<feature type="domain" description="Pinin/SDK/MemA protein" evidence="9">
    <location>
        <begin position="59"/>
        <end position="182"/>
    </location>
</feature>
<dbReference type="EMBL" id="JAEPRB010000265">
    <property type="protein sequence ID" value="KAG2217888.1"/>
    <property type="molecule type" value="Genomic_DNA"/>
</dbReference>
<keyword evidence="11" id="KW-1185">Reference proteome</keyword>
<protein>
    <recommendedName>
        <fullName evidence="9">Pinin/SDK/MemA protein domain-containing protein</fullName>
    </recommendedName>
</protein>
<comment type="similarity">
    <text evidence="2">Belongs to the pinin family.</text>
</comment>
<keyword evidence="7" id="KW-0539">Nucleus</keyword>
<dbReference type="InterPro" id="IPR006786">
    <property type="entry name" value="Pinin_SDK_MemA"/>
</dbReference>
<sequence>MVKSSIVVPSQIANSSAQKRSVDQEDNNNGNALNEPTVETGTSGSQESKKPRLEMNADSRGRGQRMFGVLLGTLNKFKDDSKQKSDAERKRAEIDSKLHEKLANEKKELSEKLHADKQRRDRETTLLKKREERMIEEKRDATCVKQKEYLANYIKTKTEPRLCYRPKKLTKELEKQIDEQMESAREERKIYEFREEERMKEEESEDELAVEAEEKCQQDDDDQRNKTEGREEEEKELTPRLESPTPEDVVVADRDD</sequence>
<dbReference type="PANTHER" id="PTHR12707:SF0">
    <property type="entry name" value="PININ"/>
    <property type="match status" value="1"/>
</dbReference>
<dbReference type="AlphaFoldDB" id="A0A8H7RXZ9"/>
<organism evidence="10 11">
    <name type="scientific">Circinella minor</name>
    <dbReference type="NCBI Taxonomy" id="1195481"/>
    <lineage>
        <taxon>Eukaryota</taxon>
        <taxon>Fungi</taxon>
        <taxon>Fungi incertae sedis</taxon>
        <taxon>Mucoromycota</taxon>
        <taxon>Mucoromycotina</taxon>
        <taxon>Mucoromycetes</taxon>
        <taxon>Mucorales</taxon>
        <taxon>Lichtheimiaceae</taxon>
        <taxon>Circinella</taxon>
    </lineage>
</organism>
<gene>
    <name evidence="10" type="ORF">INT45_008064</name>
</gene>
<evidence type="ECO:0000256" key="8">
    <source>
        <dbReference type="SAM" id="MobiDB-lite"/>
    </source>
</evidence>
<evidence type="ECO:0000256" key="2">
    <source>
        <dbReference type="ARBA" id="ARBA00010386"/>
    </source>
</evidence>
<evidence type="ECO:0000256" key="1">
    <source>
        <dbReference type="ARBA" id="ARBA00004123"/>
    </source>
</evidence>
<comment type="subcellular location">
    <subcellularLocation>
        <location evidence="1">Nucleus</location>
    </subcellularLocation>
</comment>
<keyword evidence="3" id="KW-0507">mRNA processing</keyword>
<feature type="compositionally biased region" description="Polar residues" evidence="8">
    <location>
        <begin position="27"/>
        <end position="46"/>
    </location>
</feature>
<feature type="compositionally biased region" description="Basic and acidic residues" evidence="8">
    <location>
        <begin position="176"/>
        <end position="201"/>
    </location>
</feature>
<dbReference type="GO" id="GO:0071013">
    <property type="term" value="C:catalytic step 2 spliceosome"/>
    <property type="evidence" value="ECO:0007669"/>
    <property type="project" value="TreeGrafter"/>
</dbReference>
<feature type="compositionally biased region" description="Polar residues" evidence="8">
    <location>
        <begin position="7"/>
        <end position="19"/>
    </location>
</feature>
<dbReference type="GO" id="GO:0006397">
    <property type="term" value="P:mRNA processing"/>
    <property type="evidence" value="ECO:0007669"/>
    <property type="project" value="UniProtKB-KW"/>
</dbReference>
<evidence type="ECO:0000256" key="5">
    <source>
        <dbReference type="ARBA" id="ARBA00023163"/>
    </source>
</evidence>
<evidence type="ECO:0000256" key="6">
    <source>
        <dbReference type="ARBA" id="ARBA00023187"/>
    </source>
</evidence>
<feature type="region of interest" description="Disordered" evidence="8">
    <location>
        <begin position="1"/>
        <end position="66"/>
    </location>
</feature>
<comment type="caution">
    <text evidence="10">The sequence shown here is derived from an EMBL/GenBank/DDBJ whole genome shotgun (WGS) entry which is preliminary data.</text>
</comment>
<dbReference type="OrthoDB" id="330772at2759"/>
<dbReference type="InterPro" id="IPR039853">
    <property type="entry name" value="Pinin"/>
</dbReference>
<evidence type="ECO:0000313" key="11">
    <source>
        <dbReference type="Proteomes" id="UP000646827"/>
    </source>
</evidence>
<dbReference type="PANTHER" id="PTHR12707">
    <property type="entry name" value="PINN"/>
    <property type="match status" value="1"/>
</dbReference>
<proteinExistence type="inferred from homology"/>
<feature type="region of interest" description="Disordered" evidence="8">
    <location>
        <begin position="78"/>
        <end position="125"/>
    </location>
</feature>
<feature type="compositionally biased region" description="Basic and acidic residues" evidence="8">
    <location>
        <begin position="47"/>
        <end position="61"/>
    </location>
</feature>
<keyword evidence="5" id="KW-0804">Transcription</keyword>